<dbReference type="STRING" id="1123285.SAMN05660235_00438"/>
<name>A0A1G7IBM0_9FIRM</name>
<evidence type="ECO:0000313" key="2">
    <source>
        <dbReference type="EMBL" id="SDF09896.1"/>
    </source>
</evidence>
<dbReference type="AlphaFoldDB" id="A0A1G7IBM0"/>
<gene>
    <name evidence="2" type="ORF">SAMN05660235_00438</name>
</gene>
<protein>
    <submittedName>
        <fullName evidence="2">Uncharacterized protein</fullName>
    </submittedName>
</protein>
<proteinExistence type="predicted"/>
<dbReference type="Proteomes" id="UP000243333">
    <property type="component" value="Unassembled WGS sequence"/>
</dbReference>
<keyword evidence="1" id="KW-0812">Transmembrane</keyword>
<reference evidence="3" key="1">
    <citation type="submission" date="2016-10" db="EMBL/GenBank/DDBJ databases">
        <authorList>
            <person name="Varghese N."/>
            <person name="Submissions S."/>
        </authorList>
    </citation>
    <scope>NUCLEOTIDE SEQUENCE [LARGE SCALE GENOMIC DNA]</scope>
    <source>
        <strain evidence="3">DSM 23256</strain>
    </source>
</reference>
<organism evidence="2 3">
    <name type="scientific">Sporolituus thermophilus DSM 23256</name>
    <dbReference type="NCBI Taxonomy" id="1123285"/>
    <lineage>
        <taxon>Bacteria</taxon>
        <taxon>Bacillati</taxon>
        <taxon>Bacillota</taxon>
        <taxon>Negativicutes</taxon>
        <taxon>Selenomonadales</taxon>
        <taxon>Sporomusaceae</taxon>
        <taxon>Sporolituus</taxon>
    </lineage>
</organism>
<keyword evidence="1" id="KW-0472">Membrane</keyword>
<dbReference type="RefSeq" id="WP_171904564.1">
    <property type="nucleotide sequence ID" value="NZ_FNBU01000002.1"/>
</dbReference>
<keyword evidence="1" id="KW-1133">Transmembrane helix</keyword>
<evidence type="ECO:0000256" key="1">
    <source>
        <dbReference type="SAM" id="Phobius"/>
    </source>
</evidence>
<sequence>MLIYTLVGAVIGAVIGHLIPPGYFFWFVIGAISGFVTQKYLGRRY</sequence>
<accession>A0A1G7IBM0</accession>
<evidence type="ECO:0000313" key="3">
    <source>
        <dbReference type="Proteomes" id="UP000243333"/>
    </source>
</evidence>
<dbReference type="EMBL" id="FNBU01000002">
    <property type="protein sequence ID" value="SDF09896.1"/>
    <property type="molecule type" value="Genomic_DNA"/>
</dbReference>
<keyword evidence="3" id="KW-1185">Reference proteome</keyword>
<feature type="transmembrane region" description="Helical" evidence="1">
    <location>
        <begin position="6"/>
        <end position="36"/>
    </location>
</feature>